<dbReference type="InterPro" id="IPR035895">
    <property type="entry name" value="HPr-like_sf"/>
</dbReference>
<evidence type="ECO:0000256" key="3">
    <source>
        <dbReference type="ARBA" id="ARBA00002788"/>
    </source>
</evidence>
<dbReference type="InterPro" id="IPR050499">
    <property type="entry name" value="PEP-utilizing_PTS_enzyme"/>
</dbReference>
<comment type="function">
    <text evidence="4">General (non sugar-specific) component of the phosphoenolpyruvate-dependent sugar phosphotransferase system (sugar PTS). This major carbohydrate active-transport system catalyzes the phosphorylation of incoming sugar substrates concomitantly with their translocation across the cell membrane. The phosphoryl group from phosphoenolpyruvate (PEP) is transferred to the phosphoryl carrier protein HPr by enzyme I. Phospho-HPr then transfers it to the PTS EIIA domain.</text>
</comment>
<dbReference type="InterPro" id="IPR000121">
    <property type="entry name" value="PEP_util_C"/>
</dbReference>
<dbReference type="SUPFAM" id="SSF55594">
    <property type="entry name" value="HPr-like"/>
    <property type="match status" value="1"/>
</dbReference>
<evidence type="ECO:0000256" key="6">
    <source>
        <dbReference type="ARBA" id="ARBA00012095"/>
    </source>
</evidence>
<dbReference type="SUPFAM" id="SSF47831">
    <property type="entry name" value="Enzyme I of the PEP:sugar phosphotransferase system HPr-binding (sub)domain"/>
    <property type="match status" value="1"/>
</dbReference>
<keyword evidence="11" id="KW-0460">Magnesium</keyword>
<proteinExistence type="inferred from homology"/>
<dbReference type="EMBL" id="JAAMOZ010000001">
    <property type="protein sequence ID" value="NIH56102.1"/>
    <property type="molecule type" value="Genomic_DNA"/>
</dbReference>
<evidence type="ECO:0000256" key="1">
    <source>
        <dbReference type="ARBA" id="ARBA00001113"/>
    </source>
</evidence>
<dbReference type="InterPro" id="IPR008731">
    <property type="entry name" value="PTS_EIN"/>
</dbReference>
<evidence type="ECO:0000256" key="12">
    <source>
        <dbReference type="ARBA" id="ARBA00046577"/>
    </source>
</evidence>
<dbReference type="InterPro" id="IPR000032">
    <property type="entry name" value="HPr-like"/>
</dbReference>
<gene>
    <name evidence="16" type="ORF">FB473_000747</name>
</gene>
<evidence type="ECO:0000256" key="4">
    <source>
        <dbReference type="ARBA" id="ARBA00003681"/>
    </source>
</evidence>
<dbReference type="InterPro" id="IPR036618">
    <property type="entry name" value="PtsI_HPr-bd_sf"/>
</dbReference>
<dbReference type="InterPro" id="IPR012844">
    <property type="entry name" value="DhaM_N"/>
</dbReference>
<dbReference type="InterPro" id="IPR040442">
    <property type="entry name" value="Pyrv_kinase-like_dom_sf"/>
</dbReference>
<evidence type="ECO:0000313" key="17">
    <source>
        <dbReference type="Proteomes" id="UP000749311"/>
    </source>
</evidence>
<dbReference type="PANTHER" id="PTHR46244">
    <property type="entry name" value="PHOSPHOENOLPYRUVATE-PROTEIN PHOSPHOTRANSFERASE"/>
    <property type="match status" value="1"/>
</dbReference>
<evidence type="ECO:0000256" key="7">
    <source>
        <dbReference type="ARBA" id="ARBA00020422"/>
    </source>
</evidence>
<keyword evidence="9" id="KW-0479">Metal-binding</keyword>
<comment type="caution">
    <text evidence="16">The sequence shown here is derived from an EMBL/GenBank/DDBJ whole genome shotgun (WGS) entry which is preliminary data.</text>
</comment>
<dbReference type="Gene3D" id="3.40.50.510">
    <property type="entry name" value="Phosphotransferase system, mannose-type IIA component"/>
    <property type="match status" value="1"/>
</dbReference>
<dbReference type="PROSITE" id="PS51096">
    <property type="entry name" value="PTS_EIIA_TYPE_4"/>
    <property type="match status" value="1"/>
</dbReference>
<sequence>MIGIVVVSHSRALADAAVALAHQVVPNGGPQIAVAAGLSDGTFGTDAAAISLAIAKMDTPDGVLVLLDLGSALLSSELAIEFLDDAVAEHVRISGAPLVEGLLAAVVLASTGASLEEVDAEARRSLTDKQAHLGHEDDAPAPITVPKQVPEPQAPAPERAIIWRTTVRNPHGLHVRPAAAIVTEMRDFDAQVLLSNATTGRGPEPADRLSRITALQLGQGHILEARFTGPDAAAARDALADLAARHFGEDLDARPVRPAHISPVVDAGSADQLNGSIAADRLTVVGRIARRTTRPSTEGYRPGPPKAELARFTAAVAQVKDFFDALVDSGVGIPGIIEAQTVMLTDRELQHGVVSRITQGFSAVDAVDEHLTGLARSFDGFADAYLRERGQDMRSLRRMLLLALMGRPLLDSAPSEPRIWLMDELDAATASRVDPRVCLGIITVSGGSSGHGVLTARARGIPVLAGYPSAESLGDGVLVAFDPVTRQLWVDPDDDVVAGLGGINEERFQESEQAHARAQEPAVTTTGIRIRVGANVSSLADAERGAEEGAEGSGIVRSEILFSAATTAPTADEQAEVYTRIGQALNGPITLRTWDPADDKPLPFLPHDPVTNPALGERGIRVMRRAPEVFREQLRAILLTASRTPVRLMLPMVTTVDEVVWARGLVDELRAEIDAPHVPIGMMVEVPGAAIRAADFAGVVDFVSIGTNDLTQYTQAADRGNPAVCDLARQDSPAILDLVAWTCKALPGIPVAVCGDLASDPTATARLIGFGVSELSVRPPIVAEIKQAVRVS</sequence>
<dbReference type="Pfam" id="PF03610">
    <property type="entry name" value="EIIA-man"/>
    <property type="match status" value="1"/>
</dbReference>
<dbReference type="InterPro" id="IPR008279">
    <property type="entry name" value="PEP-util_enz_mobile_dom"/>
</dbReference>
<dbReference type="PROSITE" id="PS51350">
    <property type="entry name" value="PTS_HPR_DOM"/>
    <property type="match status" value="1"/>
</dbReference>
<feature type="domain" description="PTS EIIA type-4" evidence="14">
    <location>
        <begin position="1"/>
        <end position="133"/>
    </location>
</feature>
<dbReference type="Gene3D" id="3.50.30.10">
    <property type="entry name" value="Phosphohistidine domain"/>
    <property type="match status" value="1"/>
</dbReference>
<evidence type="ECO:0000256" key="13">
    <source>
        <dbReference type="SAM" id="MobiDB-lite"/>
    </source>
</evidence>
<evidence type="ECO:0000256" key="11">
    <source>
        <dbReference type="ARBA" id="ARBA00022842"/>
    </source>
</evidence>
<comment type="subunit">
    <text evidence="12">Homodimer. The dihydroxyacetone kinase complex is composed of a homodimer of DhaM, a homodimer of DhaK and the subunit DhaL.</text>
</comment>
<dbReference type="Pfam" id="PF00381">
    <property type="entry name" value="PTS-HPr"/>
    <property type="match status" value="1"/>
</dbReference>
<dbReference type="Pfam" id="PF02896">
    <property type="entry name" value="PEP-utilizers_C"/>
    <property type="match status" value="1"/>
</dbReference>
<keyword evidence="17" id="KW-1185">Reference proteome</keyword>
<dbReference type="SUPFAM" id="SSF51621">
    <property type="entry name" value="Phosphoenolpyruvate/pyruvate domain"/>
    <property type="match status" value="1"/>
</dbReference>
<feature type="region of interest" description="Disordered" evidence="13">
    <location>
        <begin position="134"/>
        <end position="154"/>
    </location>
</feature>
<dbReference type="InterPro" id="IPR036662">
    <property type="entry name" value="PTS_EIIA_man-typ_sf"/>
</dbReference>
<evidence type="ECO:0000259" key="14">
    <source>
        <dbReference type="PROSITE" id="PS51096"/>
    </source>
</evidence>
<evidence type="ECO:0000256" key="9">
    <source>
        <dbReference type="ARBA" id="ARBA00022723"/>
    </source>
</evidence>
<dbReference type="Gene3D" id="1.10.274.10">
    <property type="entry name" value="PtsI, HPr-binding domain"/>
    <property type="match status" value="1"/>
</dbReference>
<dbReference type="InterPro" id="IPR001020">
    <property type="entry name" value="PTS_HPr_His_P_site"/>
</dbReference>
<dbReference type="InterPro" id="IPR036637">
    <property type="entry name" value="Phosphohistidine_dom_sf"/>
</dbReference>
<dbReference type="Pfam" id="PF00391">
    <property type="entry name" value="PEP-utilizers"/>
    <property type="match status" value="1"/>
</dbReference>
<evidence type="ECO:0000256" key="10">
    <source>
        <dbReference type="ARBA" id="ARBA00022777"/>
    </source>
</evidence>
<evidence type="ECO:0000256" key="8">
    <source>
        <dbReference type="ARBA" id="ARBA00022679"/>
    </source>
</evidence>
<dbReference type="InterPro" id="IPR004701">
    <property type="entry name" value="PTS_EIIA_man-typ"/>
</dbReference>
<reference evidence="16 17" key="1">
    <citation type="submission" date="2020-02" db="EMBL/GenBank/DDBJ databases">
        <title>Sequencing the genomes of 1000 actinobacteria strains.</title>
        <authorList>
            <person name="Klenk H.-P."/>
        </authorList>
    </citation>
    <scope>NUCLEOTIDE SEQUENCE [LARGE SCALE GENOMIC DNA]</scope>
    <source>
        <strain evidence="16 17">DSM 19609</strain>
    </source>
</reference>
<comment type="cofactor">
    <cofactor evidence="2">
        <name>Mg(2+)</name>
        <dbReference type="ChEBI" id="CHEBI:18420"/>
    </cofactor>
</comment>
<dbReference type="SUPFAM" id="SSF53062">
    <property type="entry name" value="PTS system fructose IIA component-like"/>
    <property type="match status" value="1"/>
</dbReference>
<comment type="similarity">
    <text evidence="5">Belongs to the PEP-utilizing enzyme family.</text>
</comment>
<dbReference type="Pfam" id="PF05524">
    <property type="entry name" value="PEP-utilisers_N"/>
    <property type="match status" value="1"/>
</dbReference>
<keyword evidence="10" id="KW-0418">Kinase</keyword>
<dbReference type="PANTHER" id="PTHR46244:SF6">
    <property type="entry name" value="PHOSPHOENOLPYRUVATE-PROTEIN PHOSPHOTRANSFERASE"/>
    <property type="match status" value="1"/>
</dbReference>
<accession>A0ABX0SCI6</accession>
<dbReference type="Gene3D" id="3.20.20.60">
    <property type="entry name" value="Phosphoenolpyruvate-binding domains"/>
    <property type="match status" value="1"/>
</dbReference>
<evidence type="ECO:0000259" key="15">
    <source>
        <dbReference type="PROSITE" id="PS51350"/>
    </source>
</evidence>
<dbReference type="PRINTS" id="PR01736">
    <property type="entry name" value="PHPHTRNFRASE"/>
</dbReference>
<dbReference type="SUPFAM" id="SSF52009">
    <property type="entry name" value="Phosphohistidine domain"/>
    <property type="match status" value="1"/>
</dbReference>
<keyword evidence="8" id="KW-0808">Transferase</keyword>
<evidence type="ECO:0000256" key="5">
    <source>
        <dbReference type="ARBA" id="ARBA00007837"/>
    </source>
</evidence>
<evidence type="ECO:0000313" key="16">
    <source>
        <dbReference type="EMBL" id="NIH56102.1"/>
    </source>
</evidence>
<dbReference type="EC" id="2.7.1.121" evidence="6"/>
<comment type="catalytic activity">
    <reaction evidence="1">
        <text>dihydroxyacetone + phosphoenolpyruvate = dihydroxyacetone phosphate + pyruvate</text>
        <dbReference type="Rhea" id="RHEA:18381"/>
        <dbReference type="ChEBI" id="CHEBI:15361"/>
        <dbReference type="ChEBI" id="CHEBI:16016"/>
        <dbReference type="ChEBI" id="CHEBI:57642"/>
        <dbReference type="ChEBI" id="CHEBI:58702"/>
        <dbReference type="EC" id="2.7.1.121"/>
    </reaction>
</comment>
<protein>
    <recommendedName>
        <fullName evidence="7">Phosphocarrier protein HPr</fullName>
        <ecNumber evidence="6">2.7.1.121</ecNumber>
    </recommendedName>
</protein>
<feature type="domain" description="HPr" evidence="15">
    <location>
        <begin position="160"/>
        <end position="250"/>
    </location>
</feature>
<dbReference type="InterPro" id="IPR015813">
    <property type="entry name" value="Pyrv/PenolPyrv_kinase-like_dom"/>
</dbReference>
<dbReference type="Gene3D" id="3.30.1340.10">
    <property type="entry name" value="HPr-like"/>
    <property type="match status" value="1"/>
</dbReference>
<evidence type="ECO:0000256" key="2">
    <source>
        <dbReference type="ARBA" id="ARBA00001946"/>
    </source>
</evidence>
<organism evidence="16 17">
    <name type="scientific">Brooklawnia cerclae</name>
    <dbReference type="NCBI Taxonomy" id="349934"/>
    <lineage>
        <taxon>Bacteria</taxon>
        <taxon>Bacillati</taxon>
        <taxon>Actinomycetota</taxon>
        <taxon>Actinomycetes</taxon>
        <taxon>Propionibacteriales</taxon>
        <taxon>Propionibacteriaceae</taxon>
        <taxon>Brooklawnia</taxon>
    </lineage>
</organism>
<comment type="function">
    <text evidence="3">Component of the dihydroxyacetone kinase complex, which is responsible for the phosphoenolpyruvate (PEP)-dependent phosphorylation of dihydroxyacetone. DhaM serves as the phosphoryl donor. Is phosphorylated by phosphoenolpyruvate in an EI- and HPr-dependent reaction, and a phosphorelay system on histidine residues finally leads to phosphoryl transfer to DhaL and dihydroxyacetone.</text>
</comment>
<dbReference type="NCBIfam" id="TIGR02364">
    <property type="entry name" value="dha_pts"/>
    <property type="match status" value="1"/>
</dbReference>
<dbReference type="Proteomes" id="UP000749311">
    <property type="component" value="Unassembled WGS sequence"/>
</dbReference>
<name>A0ABX0SCI6_9ACTN</name>
<dbReference type="PROSITE" id="PS00369">
    <property type="entry name" value="PTS_HPR_HIS"/>
    <property type="match status" value="1"/>
</dbReference>